<dbReference type="EMBL" id="MFAG01000023">
    <property type="protein sequence ID" value="OGD71768.1"/>
    <property type="molecule type" value="Genomic_DNA"/>
</dbReference>
<gene>
    <name evidence="2" type="ORF">A2703_03200</name>
</gene>
<dbReference type="STRING" id="1817722.A2703_03200"/>
<accession>A0A1F5EWI0</accession>
<dbReference type="Proteomes" id="UP000177979">
    <property type="component" value="Unassembled WGS sequence"/>
</dbReference>
<evidence type="ECO:0000313" key="2">
    <source>
        <dbReference type="EMBL" id="OGD71768.1"/>
    </source>
</evidence>
<organism evidence="2 3">
    <name type="scientific">Candidatus Collierbacteria bacterium RIFCSPHIGHO2_01_FULL_50_25</name>
    <dbReference type="NCBI Taxonomy" id="1817722"/>
    <lineage>
        <taxon>Bacteria</taxon>
        <taxon>Candidatus Collieribacteriota</taxon>
    </lineage>
</organism>
<evidence type="ECO:0000256" key="1">
    <source>
        <dbReference type="SAM" id="SignalP"/>
    </source>
</evidence>
<protein>
    <recommendedName>
        <fullName evidence="4">Lipoprotein</fullName>
    </recommendedName>
</protein>
<dbReference type="AlphaFoldDB" id="A0A1F5EWI0"/>
<keyword evidence="1" id="KW-0732">Signal</keyword>
<evidence type="ECO:0000313" key="3">
    <source>
        <dbReference type="Proteomes" id="UP000177979"/>
    </source>
</evidence>
<evidence type="ECO:0008006" key="4">
    <source>
        <dbReference type="Google" id="ProtNLM"/>
    </source>
</evidence>
<comment type="caution">
    <text evidence="2">The sequence shown here is derived from an EMBL/GenBank/DDBJ whole genome shotgun (WGS) entry which is preliminary data.</text>
</comment>
<reference evidence="2 3" key="1">
    <citation type="journal article" date="2016" name="Nat. Commun.">
        <title>Thousands of microbial genomes shed light on interconnected biogeochemical processes in an aquifer system.</title>
        <authorList>
            <person name="Anantharaman K."/>
            <person name="Brown C.T."/>
            <person name="Hug L.A."/>
            <person name="Sharon I."/>
            <person name="Castelle C.J."/>
            <person name="Probst A.J."/>
            <person name="Thomas B.C."/>
            <person name="Singh A."/>
            <person name="Wilkins M.J."/>
            <person name="Karaoz U."/>
            <person name="Brodie E.L."/>
            <person name="Williams K.H."/>
            <person name="Hubbard S.S."/>
            <person name="Banfield J.F."/>
        </authorList>
    </citation>
    <scope>NUCLEOTIDE SEQUENCE [LARGE SCALE GENOMIC DNA]</scope>
</reference>
<feature type="signal peptide" evidence="1">
    <location>
        <begin position="1"/>
        <end position="22"/>
    </location>
</feature>
<name>A0A1F5EWI0_9BACT</name>
<feature type="chain" id="PRO_5009518391" description="Lipoprotein" evidence="1">
    <location>
        <begin position="23"/>
        <end position="273"/>
    </location>
</feature>
<dbReference type="PROSITE" id="PS51257">
    <property type="entry name" value="PROKAR_LIPOPROTEIN"/>
    <property type="match status" value="1"/>
</dbReference>
<sequence length="273" mass="29326">MPKKLGLLLVTGLLFAACNANKVSKTTPRQVRQLINALEVGKRPFLVVFPHSTGKLLTLYQDRITDNFKQSAIDLEYLSGNSLKGGRTTVDLPKPLPFTQAFLLGSCSSGGKCSFDTDLISGTIKNKLDDGSETMNVLKSDFVFVNSGEVTTTDGRVVYTPTNKKQAGQILMDTQGLPKELDGTLAYAPIAISSVDGKKMAGTLAFKVIGVSKAVIYDGANYQPLATRTVDDAVVVDIALAPWNKGVTITRDDLKGTPETVQLYLLGPIVLLK</sequence>
<proteinExistence type="predicted"/>